<dbReference type="AlphaFoldDB" id="A0ABD7XRY8"/>
<sequence length="263" mass="31578">MSKKYKIIDTLSRVEFGELKQCEFESYKQFVKKYKWFENVFFSFELANKSVKQFKDFEKHINSKENKYDINEIHTTGLYHITSLVLFLRLFIDNSKSYSTKVSSECKLFIKKTEKNPSIKILKALRDYSQHYHLPVENTHRVYDIFNETMTTKFIITKSDLLKNKENKRNLAIIEQYPDDEINIGEKIDEWFQSITLLMENILEEFTSNISEETKNILRNKFGWIQSKDKKYFLNSVVEEGEYYPEIYYSTEPRVLNVILMMI</sequence>
<name>A0ABD7XRY8_ENTFL</name>
<evidence type="ECO:0000313" key="3">
    <source>
        <dbReference type="Proteomes" id="UP001221642"/>
    </source>
</evidence>
<reference evidence="1 3" key="1">
    <citation type="submission" date="2023-02" db="EMBL/GenBank/DDBJ databases">
        <title>Results of the 2020 Genomic Proficiency Test for the network of European Union Reference Laboratory for Antimicrobial Resistance assessing whole genome sequencing capacities.</title>
        <authorList>
            <person name="Hoffmann M."/>
            <person name="Luo Y."/>
            <person name="Sorensen L.H."/>
            <person name="Pedersen S.K."/>
            <person name="Hendriksen R.S."/>
        </authorList>
    </citation>
    <scope>NUCLEOTIDE SEQUENCE [LARGE SCALE GENOMIC DNA]</scope>
    <source>
        <strain evidence="1 3">GENOMIC22-006</strain>
    </source>
</reference>
<protein>
    <submittedName>
        <fullName evidence="2">Uncharacterized protein</fullName>
    </submittedName>
</protein>
<dbReference type="RefSeq" id="WP_002390562.1">
    <property type="nucleotide sequence ID" value="NZ_AP031218.1"/>
</dbReference>
<proteinExistence type="predicted"/>
<reference evidence="2 4" key="2">
    <citation type="submission" date="2023-03" db="EMBL/GenBank/DDBJ databases">
        <title>Complete genome sequence of an Enterococcus faecalis urinary isolate.</title>
        <authorList>
            <person name="Brauer A.L."/>
            <person name="Armbruster C.E."/>
        </authorList>
    </citation>
    <scope>NUCLEOTIDE SEQUENCE [LARGE SCALE GENOMIC DNA]</scope>
    <source>
        <strain evidence="2 4">3143</strain>
    </source>
</reference>
<dbReference type="Proteomes" id="UP001222182">
    <property type="component" value="Chromosome"/>
</dbReference>
<evidence type="ECO:0000313" key="2">
    <source>
        <dbReference type="EMBL" id="WER44041.1"/>
    </source>
</evidence>
<organism evidence="2 4">
    <name type="scientific">Enterococcus faecalis</name>
    <name type="common">Streptococcus faecalis</name>
    <dbReference type="NCBI Taxonomy" id="1351"/>
    <lineage>
        <taxon>Bacteria</taxon>
        <taxon>Bacillati</taxon>
        <taxon>Bacillota</taxon>
        <taxon>Bacilli</taxon>
        <taxon>Lactobacillales</taxon>
        <taxon>Enterococcaceae</taxon>
        <taxon>Enterococcus</taxon>
    </lineage>
</organism>
<gene>
    <name evidence="2" type="ORF">P0083_07170</name>
    <name evidence="1" type="ORF">P0D81_09815</name>
</gene>
<accession>A0ABD7XRY8</accession>
<dbReference type="EMBL" id="CP119528">
    <property type="protein sequence ID" value="WER44041.1"/>
    <property type="molecule type" value="Genomic_DNA"/>
</dbReference>
<dbReference type="EMBL" id="CP119159">
    <property type="protein sequence ID" value="WEH21370.1"/>
    <property type="molecule type" value="Genomic_DNA"/>
</dbReference>
<dbReference type="Proteomes" id="UP001221642">
    <property type="component" value="Chromosome"/>
</dbReference>
<evidence type="ECO:0000313" key="4">
    <source>
        <dbReference type="Proteomes" id="UP001222182"/>
    </source>
</evidence>
<evidence type="ECO:0000313" key="1">
    <source>
        <dbReference type="EMBL" id="WEH21370.1"/>
    </source>
</evidence>